<accession>A0ABQ4JI77</accession>
<feature type="domain" description="Enoyl reductase (ER)" evidence="5">
    <location>
        <begin position="8"/>
        <end position="347"/>
    </location>
</feature>
<comment type="caution">
    <text evidence="6">The sequence shown here is derived from an EMBL/GenBank/DDBJ whole genome shotgun (WGS) entry which is preliminary data.</text>
</comment>
<proteinExistence type="predicted"/>
<keyword evidence="4" id="KW-0560">Oxidoreductase</keyword>
<dbReference type="PANTHER" id="PTHR43401:SF2">
    <property type="entry name" value="L-THREONINE 3-DEHYDROGENASE"/>
    <property type="match status" value="1"/>
</dbReference>
<keyword evidence="3" id="KW-0862">Zinc</keyword>
<evidence type="ECO:0000313" key="7">
    <source>
        <dbReference type="Proteomes" id="UP000653076"/>
    </source>
</evidence>
<dbReference type="InterPro" id="IPR011032">
    <property type="entry name" value="GroES-like_sf"/>
</dbReference>
<name>A0ABQ4JI77_9ACTN</name>
<evidence type="ECO:0000259" key="5">
    <source>
        <dbReference type="SMART" id="SM00829"/>
    </source>
</evidence>
<dbReference type="SUPFAM" id="SSF50129">
    <property type="entry name" value="GroES-like"/>
    <property type="match status" value="1"/>
</dbReference>
<dbReference type="InterPro" id="IPR013149">
    <property type="entry name" value="ADH-like_C"/>
</dbReference>
<evidence type="ECO:0000313" key="6">
    <source>
        <dbReference type="EMBL" id="GIJ30313.1"/>
    </source>
</evidence>
<evidence type="ECO:0000256" key="4">
    <source>
        <dbReference type="ARBA" id="ARBA00023002"/>
    </source>
</evidence>
<protein>
    <submittedName>
        <fullName evidence="6">Alcohol dehydrogenase</fullName>
    </submittedName>
</protein>
<dbReference type="RefSeq" id="WP_204038018.1">
    <property type="nucleotide sequence ID" value="NZ_BOPC01000105.1"/>
</dbReference>
<dbReference type="InterPro" id="IPR013154">
    <property type="entry name" value="ADH-like_N"/>
</dbReference>
<dbReference type="Gene3D" id="3.90.180.10">
    <property type="entry name" value="Medium-chain alcohol dehydrogenases, catalytic domain"/>
    <property type="match status" value="1"/>
</dbReference>
<keyword evidence="7" id="KW-1185">Reference proteome</keyword>
<dbReference type="Pfam" id="PF00107">
    <property type="entry name" value="ADH_zinc_N"/>
    <property type="match status" value="1"/>
</dbReference>
<evidence type="ECO:0000256" key="3">
    <source>
        <dbReference type="ARBA" id="ARBA00022833"/>
    </source>
</evidence>
<dbReference type="InterPro" id="IPR050129">
    <property type="entry name" value="Zn_alcohol_dh"/>
</dbReference>
<evidence type="ECO:0000256" key="2">
    <source>
        <dbReference type="ARBA" id="ARBA00022723"/>
    </source>
</evidence>
<organism evidence="6 7">
    <name type="scientific">Micromonospora qiuiae</name>
    <dbReference type="NCBI Taxonomy" id="502268"/>
    <lineage>
        <taxon>Bacteria</taxon>
        <taxon>Bacillati</taxon>
        <taxon>Actinomycetota</taxon>
        <taxon>Actinomycetes</taxon>
        <taxon>Micromonosporales</taxon>
        <taxon>Micromonosporaceae</taxon>
        <taxon>Micromonospora</taxon>
    </lineage>
</organism>
<sequence length="350" mass="37032">MRAVLLPGDRQARIVELDKPTPGPGQVVIEVKAAGLCGSDIHMLYRVPAAERRQEIMKGLSIDPDIVGSHEPAGVVTEVGSGVTHLRPGDRVAVAHLSGCGVCLSCRRGWDIDCPDKTTYGFDRHGAMADFMLAEAKDCAILPPSISFAEGAFYACGAGTGYWALRRGQLGPSETVTIVGLGPVGVAAAYFAKQAGAWVIGVDPVAERREFALSHGVDVAIDPTTTTVGEAVQEHNGGQGADLVIDASGVSAGRSAALDAARTWGRVVFVGFGDDATTLDIGAQIIQKQLTVLGAWVYSTPDLQQMLHDVARRGYCVQPLILHEYDLADAPQAWRDFDAGSLGKSMVVWR</sequence>
<dbReference type="Gene3D" id="3.40.50.720">
    <property type="entry name" value="NAD(P)-binding Rossmann-like Domain"/>
    <property type="match status" value="1"/>
</dbReference>
<dbReference type="SMART" id="SM00829">
    <property type="entry name" value="PKS_ER"/>
    <property type="match status" value="1"/>
</dbReference>
<dbReference type="Pfam" id="PF08240">
    <property type="entry name" value="ADH_N"/>
    <property type="match status" value="1"/>
</dbReference>
<reference evidence="6 7" key="1">
    <citation type="submission" date="2021-01" db="EMBL/GenBank/DDBJ databases">
        <title>Whole genome shotgun sequence of Verrucosispora qiuiae NBRC 106684.</title>
        <authorList>
            <person name="Komaki H."/>
            <person name="Tamura T."/>
        </authorList>
    </citation>
    <scope>NUCLEOTIDE SEQUENCE [LARGE SCALE GENOMIC DNA]</scope>
    <source>
        <strain evidence="6 7">NBRC 106684</strain>
    </source>
</reference>
<comment type="cofactor">
    <cofactor evidence="1">
        <name>Zn(2+)</name>
        <dbReference type="ChEBI" id="CHEBI:29105"/>
    </cofactor>
</comment>
<evidence type="ECO:0000256" key="1">
    <source>
        <dbReference type="ARBA" id="ARBA00001947"/>
    </source>
</evidence>
<dbReference type="InterPro" id="IPR020843">
    <property type="entry name" value="ER"/>
</dbReference>
<gene>
    <name evidence="6" type="primary">yphC</name>
    <name evidence="6" type="ORF">Vqi01_54750</name>
</gene>
<dbReference type="InterPro" id="IPR036291">
    <property type="entry name" value="NAD(P)-bd_dom_sf"/>
</dbReference>
<dbReference type="Proteomes" id="UP000653076">
    <property type="component" value="Unassembled WGS sequence"/>
</dbReference>
<dbReference type="EMBL" id="BOPC01000105">
    <property type="protein sequence ID" value="GIJ30313.1"/>
    <property type="molecule type" value="Genomic_DNA"/>
</dbReference>
<dbReference type="SUPFAM" id="SSF51735">
    <property type="entry name" value="NAD(P)-binding Rossmann-fold domains"/>
    <property type="match status" value="1"/>
</dbReference>
<dbReference type="PANTHER" id="PTHR43401">
    <property type="entry name" value="L-THREONINE 3-DEHYDROGENASE"/>
    <property type="match status" value="1"/>
</dbReference>
<keyword evidence="2" id="KW-0479">Metal-binding</keyword>